<dbReference type="InterPro" id="IPR002397">
    <property type="entry name" value="Cyt_P450_B"/>
</dbReference>
<dbReference type="EMBL" id="CP019343">
    <property type="protein sequence ID" value="ARN75275.1"/>
    <property type="molecule type" value="Genomic_DNA"/>
</dbReference>
<evidence type="ECO:0000256" key="2">
    <source>
        <dbReference type="ARBA" id="ARBA00010617"/>
    </source>
</evidence>
<sequence>MKDRVDTGGAEYKINLLAPFMHVDPYPTYKKLRQYHSICPLEQEGMLAISRYDDIVSILKQPDIFSSTDLAAAFETEWMPEAANPEEYILALEDKPEHTYHRRLVSKDFAYTAVAAERAAMYRVAEKAVAALKSHHSLDFFDGVACPYAEQIINHFFGVDPEDQFANLRDWRQLVEMPPSEPDPACLKKIEQYSEEGTAYFKQLILSRHNKPVGDFVSRLLGADPGDKVLTTAQKAALIELIFSAGLMPVAQLLSHAILRLSQEPLLVDQLKKSPENITLFTDELLRYDSPTHILPRRNLLPVTVSGVHIPESTTIYLLLGSANRDHGHFDCADTFDIFRPNNNTHLSLGYGMHRCLGERLLKSQVAIFLEVLLHRFSGISCPPRDQLKWFYQMTSYSFRKLPVIFH</sequence>
<comment type="cofactor">
    <cofactor evidence="1">
        <name>heme</name>
        <dbReference type="ChEBI" id="CHEBI:30413"/>
    </cofactor>
</comment>
<dbReference type="InterPro" id="IPR001128">
    <property type="entry name" value="Cyt_P450"/>
</dbReference>
<protein>
    <recommendedName>
        <fullName evidence="5">Cytochrome</fullName>
    </recommendedName>
</protein>
<evidence type="ECO:0000313" key="4">
    <source>
        <dbReference type="Proteomes" id="UP000193450"/>
    </source>
</evidence>
<name>A0A1X9NHE5_9GAMM</name>
<dbReference type="STRING" id="716816.BST96_14830"/>
<dbReference type="GO" id="GO:0016705">
    <property type="term" value="F:oxidoreductase activity, acting on paired donors, with incorporation or reduction of molecular oxygen"/>
    <property type="evidence" value="ECO:0007669"/>
    <property type="project" value="InterPro"/>
</dbReference>
<dbReference type="RefSeq" id="WP_085759449.1">
    <property type="nucleotide sequence ID" value="NZ_CP019343.1"/>
</dbReference>
<dbReference type="GO" id="GO:0004497">
    <property type="term" value="F:monooxygenase activity"/>
    <property type="evidence" value="ECO:0007669"/>
    <property type="project" value="InterPro"/>
</dbReference>
<accession>A0A1X9NHE5</accession>
<dbReference type="PANTHER" id="PTHR46696:SF1">
    <property type="entry name" value="CYTOCHROME P450 YJIB-RELATED"/>
    <property type="match status" value="1"/>
</dbReference>
<dbReference type="Proteomes" id="UP000193450">
    <property type="component" value="Chromosome"/>
</dbReference>
<evidence type="ECO:0008006" key="5">
    <source>
        <dbReference type="Google" id="ProtNLM"/>
    </source>
</evidence>
<organism evidence="3 4">
    <name type="scientific">Oceanicoccus sagamiensis</name>
    <dbReference type="NCBI Taxonomy" id="716816"/>
    <lineage>
        <taxon>Bacteria</taxon>
        <taxon>Pseudomonadati</taxon>
        <taxon>Pseudomonadota</taxon>
        <taxon>Gammaproteobacteria</taxon>
        <taxon>Cellvibrionales</taxon>
        <taxon>Spongiibacteraceae</taxon>
        <taxon>Oceanicoccus</taxon>
    </lineage>
</organism>
<dbReference type="Gene3D" id="1.10.630.10">
    <property type="entry name" value="Cytochrome P450"/>
    <property type="match status" value="1"/>
</dbReference>
<reference evidence="3 4" key="1">
    <citation type="submission" date="2016-11" db="EMBL/GenBank/DDBJ databases">
        <title>Trade-off between light-utilization and light-protection in marine flavobacteria.</title>
        <authorList>
            <person name="Kumagai Y."/>
        </authorList>
    </citation>
    <scope>NUCLEOTIDE SEQUENCE [LARGE SCALE GENOMIC DNA]</scope>
    <source>
        <strain evidence="3 4">NBRC 107125</strain>
    </source>
</reference>
<dbReference type="KEGG" id="osg:BST96_14830"/>
<proteinExistence type="inferred from homology"/>
<dbReference type="PRINTS" id="PR00359">
    <property type="entry name" value="BP450"/>
</dbReference>
<evidence type="ECO:0000256" key="1">
    <source>
        <dbReference type="ARBA" id="ARBA00001971"/>
    </source>
</evidence>
<dbReference type="OrthoDB" id="7052847at2"/>
<dbReference type="Pfam" id="PF00067">
    <property type="entry name" value="p450"/>
    <property type="match status" value="1"/>
</dbReference>
<dbReference type="PANTHER" id="PTHR46696">
    <property type="entry name" value="P450, PUTATIVE (EUROFUNG)-RELATED"/>
    <property type="match status" value="1"/>
</dbReference>
<dbReference type="GO" id="GO:0020037">
    <property type="term" value="F:heme binding"/>
    <property type="evidence" value="ECO:0007669"/>
    <property type="project" value="InterPro"/>
</dbReference>
<dbReference type="InterPro" id="IPR036396">
    <property type="entry name" value="Cyt_P450_sf"/>
</dbReference>
<dbReference type="GO" id="GO:0005506">
    <property type="term" value="F:iron ion binding"/>
    <property type="evidence" value="ECO:0007669"/>
    <property type="project" value="InterPro"/>
</dbReference>
<dbReference type="SUPFAM" id="SSF48264">
    <property type="entry name" value="Cytochrome P450"/>
    <property type="match status" value="1"/>
</dbReference>
<evidence type="ECO:0000313" key="3">
    <source>
        <dbReference type="EMBL" id="ARN75275.1"/>
    </source>
</evidence>
<comment type="similarity">
    <text evidence="2">Belongs to the cytochrome P450 family.</text>
</comment>
<keyword evidence="4" id="KW-1185">Reference proteome</keyword>
<gene>
    <name evidence="3" type="ORF">BST96_14830</name>
</gene>
<dbReference type="AlphaFoldDB" id="A0A1X9NHE5"/>